<evidence type="ECO:0000259" key="8">
    <source>
        <dbReference type="PROSITE" id="PS50994"/>
    </source>
</evidence>
<keyword evidence="1" id="KW-0645">Protease</keyword>
<evidence type="ECO:0000313" key="13">
    <source>
        <dbReference type="Proteomes" id="UP001054821"/>
    </source>
</evidence>
<sequence>MSGSGGSEVRTPIFSGENYEFWRIKMMTIFKSHGLWNLVEKGFKTSDSEKKKAEESSEDDVDGKMAAVLMQDAKALGIIQNAVSDQIFPRIANAESSKMAWDLLYGEYHGGDQVRSVKLQNLRREFEYSRMRDDETLSGYLTRLNDLINQMKTFGEILPNARLVQKVLISLSKPYDPICLVIENTKNIETVELQEILAILKSQEQRFDMHTVDAADKAFASFSVSSKGQQNRGNSQSSGQKSQKNWNPKGKPWESKGKPNQNSSASYNSFNSSQPANQEAVKPQCKVCSKYHFGECRYKGKPKCYNCERFGHLARECTAAKTVQKANSASQLEMTGNLFYANSTVTGPRVNGEWYIDSGCSNHMTGNVELLVDVRTNIAGKVQMPTGDLVNVAGMGSLVIDTNKGRKYVREVMYLPGLKENLLSVGQMDEHGYFLVFGGGMCSVYDGPSLESLVMKVKKKVNRCYPLVLLSENQVVLKASVTHSTETWHRRLGHLHFGGLKQLRDKEMVHGLPQLEDYSGVCEGCQFGKQHREEFPRNQAQRATAPLELVHVDLCGPMRNDSIAGNKYFMLLIDDFSRMIWVYFLRYKSDAFNCFRKFKAMTELQSGFKIKCLRSDRGGEFKSSEFDLFCEKEGIQRQFTLAYTPQQNGVVERKNRTVIEMAKSMLHEKKMPYFLWAEAVHTSVYILNRCPTKALNNITPFQAYSGRKPGIAHLKVFGSLCYVHIPVERRHKLEPKSFKGVFVGYATCEKGYRVFDPLSKKLFLSRDIVFDEEAAWNWEENSESISPSAGSFIHGDISTGSSDRMVLSPTSSTLSPPRRVLSIEDSDVQFKSPISGESASMSHLSEGHNQAFDHTPLKWRNLNEVLAQCNLCIMDPEKYEDAKQDKSWLKAMEDELVMIEKNGTWTLVDRPSEKPVIGVKWVYKTKLNLDGTVLKNKARLVAKGYAQKPGLDYNETYAPVARLDTIRTLIALAAQKSWKLYQLDVKSAFLNGVLQEEVYVAQPEGFVVKGKEEKVYKLHKALYGLKQAPRAWYGEIDNYFTQCGFKKSLSEPTLYIKARGEDILIVSIYVDDIVYTGSCKSMLEEFKEDMKMKYEMTDLGLLHHFLGMGVIQTNSSIFIHQKKYASSLLSKFGLNEAKTVTTPLVATEKLSKNDGSGSASEEKYRSIVGSLLYLTATRPDIMYAASLLARFMHCSTNKHYGTAKRVLRYIKGTLDYGLEYVKGRKACLIGFCDSDWGGSLEDSKSTSGYAFSFGSGVFSWASVKQNCVALSTAEAEYISASEATTQAIWLRFVLEDFGEIQTEATPLHCDNTSAIAITKNSVFHQKTKHIDRRYHFIKDALQEGTIDLVYCPTKEQVADIFTKPLAKDRFNYLKSMLGVKSAQDLKGSVEL</sequence>
<keyword evidence="2" id="KW-0479">Metal-binding</keyword>
<dbReference type="EMBL" id="AP021264">
    <property type="protein sequence ID" value="BBN69406.1"/>
    <property type="molecule type" value="Genomic_DNA"/>
</dbReference>
<dbReference type="InterPro" id="IPR039537">
    <property type="entry name" value="Retrotran_Ty1/copia-like"/>
</dbReference>
<evidence type="ECO:0000256" key="1">
    <source>
        <dbReference type="ARBA" id="ARBA00022670"/>
    </source>
</evidence>
<gene>
    <name evidence="12" type="ORF">L3X38_014204</name>
    <name evidence="11" type="ORF">L3X38_027132</name>
    <name evidence="9" type="ORF">Prudu_622S000200</name>
    <name evidence="10" type="ORF">Prudu_927S000200</name>
</gene>
<dbReference type="InterPro" id="IPR013103">
    <property type="entry name" value="RVT_2"/>
</dbReference>
<evidence type="ECO:0008006" key="14">
    <source>
        <dbReference type="Google" id="ProtNLM"/>
    </source>
</evidence>
<dbReference type="InterPro" id="IPR054722">
    <property type="entry name" value="PolX-like_BBD"/>
</dbReference>
<dbReference type="CDD" id="cd09272">
    <property type="entry name" value="RNase_HI_RT_Ty1"/>
    <property type="match status" value="1"/>
</dbReference>
<evidence type="ECO:0000256" key="2">
    <source>
        <dbReference type="ARBA" id="ARBA00022723"/>
    </source>
</evidence>
<dbReference type="GO" id="GO:0004190">
    <property type="term" value="F:aspartic-type endopeptidase activity"/>
    <property type="evidence" value="ECO:0007669"/>
    <property type="project" value="UniProtKB-KW"/>
</dbReference>
<dbReference type="PROSITE" id="PS50158">
    <property type="entry name" value="ZF_CCHC"/>
    <property type="match status" value="1"/>
</dbReference>
<dbReference type="Pfam" id="PF13976">
    <property type="entry name" value="gag_pre-integrs"/>
    <property type="match status" value="1"/>
</dbReference>
<dbReference type="Proteomes" id="UP001054821">
    <property type="component" value="Chromosome 2"/>
</dbReference>
<evidence type="ECO:0000313" key="9">
    <source>
        <dbReference type="EMBL" id="BBN68880.1"/>
    </source>
</evidence>
<feature type="region of interest" description="Disordered" evidence="6">
    <location>
        <begin position="225"/>
        <end position="275"/>
    </location>
</feature>
<feature type="compositionally biased region" description="Low complexity" evidence="6">
    <location>
        <begin position="225"/>
        <end position="245"/>
    </location>
</feature>
<dbReference type="SUPFAM" id="SSF56672">
    <property type="entry name" value="DNA/RNA polymerases"/>
    <property type="match status" value="1"/>
</dbReference>
<dbReference type="SUPFAM" id="SSF53098">
    <property type="entry name" value="Ribonuclease H-like"/>
    <property type="match status" value="1"/>
</dbReference>
<dbReference type="InterPro" id="IPR012337">
    <property type="entry name" value="RNaseH-like_sf"/>
</dbReference>
<feature type="domain" description="Integrase catalytic" evidence="8">
    <location>
        <begin position="542"/>
        <end position="708"/>
    </location>
</feature>
<dbReference type="PANTHER" id="PTHR42648">
    <property type="entry name" value="TRANSPOSASE, PUTATIVE-RELATED"/>
    <property type="match status" value="1"/>
</dbReference>
<dbReference type="SMART" id="SM00343">
    <property type="entry name" value="ZnF_C2HC"/>
    <property type="match status" value="1"/>
</dbReference>
<dbReference type="Pfam" id="PF00098">
    <property type="entry name" value="zf-CCHC"/>
    <property type="match status" value="1"/>
</dbReference>
<name>A0A5H2Y546_PRUDU</name>
<evidence type="ECO:0000313" key="12">
    <source>
        <dbReference type="EMBL" id="KAI5346325.1"/>
    </source>
</evidence>
<dbReference type="InterPro" id="IPR036397">
    <property type="entry name" value="RNaseH_sf"/>
</dbReference>
<keyword evidence="3" id="KW-0064">Aspartyl protease</keyword>
<dbReference type="Proteomes" id="UP001054821">
    <property type="component" value="Chromosome 5"/>
</dbReference>
<dbReference type="Pfam" id="PF00665">
    <property type="entry name" value="rve"/>
    <property type="match status" value="1"/>
</dbReference>
<proteinExistence type="predicted"/>
<accession>A0A5H2Y546</accession>
<keyword evidence="5" id="KW-0863">Zinc-finger</keyword>
<feature type="compositionally biased region" description="Low complexity" evidence="6">
    <location>
        <begin position="260"/>
        <end position="273"/>
    </location>
</feature>
<dbReference type="InterPro" id="IPR001878">
    <property type="entry name" value="Znf_CCHC"/>
</dbReference>
<keyword evidence="5" id="KW-0862">Zinc</keyword>
<dbReference type="InterPro" id="IPR043502">
    <property type="entry name" value="DNA/RNA_pol_sf"/>
</dbReference>
<evidence type="ECO:0000313" key="10">
    <source>
        <dbReference type="EMBL" id="BBN69406.1"/>
    </source>
</evidence>
<dbReference type="InterPro" id="IPR025724">
    <property type="entry name" value="GAG-pre-integrase_dom"/>
</dbReference>
<evidence type="ECO:0000259" key="7">
    <source>
        <dbReference type="PROSITE" id="PS50158"/>
    </source>
</evidence>
<keyword evidence="13" id="KW-1185">Reference proteome</keyword>
<evidence type="ECO:0000256" key="4">
    <source>
        <dbReference type="ARBA" id="ARBA00022801"/>
    </source>
</evidence>
<dbReference type="PROSITE" id="PS50994">
    <property type="entry name" value="INTEGRASE"/>
    <property type="match status" value="1"/>
</dbReference>
<dbReference type="GO" id="GO:0008270">
    <property type="term" value="F:zinc ion binding"/>
    <property type="evidence" value="ECO:0007669"/>
    <property type="project" value="UniProtKB-KW"/>
</dbReference>
<dbReference type="EMBL" id="JAJFAZ020000005">
    <property type="protein sequence ID" value="KAI5327736.1"/>
    <property type="molecule type" value="Genomic_DNA"/>
</dbReference>
<reference evidence="11 13" key="2">
    <citation type="journal article" date="2022" name="G3 (Bethesda)">
        <title>Whole-genome sequence and methylome profiling of the almond [Prunus dulcis (Mill.) D.A. Webb] cultivar 'Nonpareil'.</title>
        <authorList>
            <person name="D'Amico-Willman K.M."/>
            <person name="Ouma W.Z."/>
            <person name="Meulia T."/>
            <person name="Sideli G.M."/>
            <person name="Gradziel T.M."/>
            <person name="Fresnedo-Ramirez J."/>
        </authorList>
    </citation>
    <scope>NUCLEOTIDE SEQUENCE [LARGE SCALE GENOMIC DNA]</scope>
    <source>
        <strain evidence="11">Clone GOH B32 T37-40</strain>
    </source>
</reference>
<dbReference type="Pfam" id="PF22936">
    <property type="entry name" value="Pol_BBD"/>
    <property type="match status" value="1"/>
</dbReference>
<dbReference type="GO" id="GO:0006508">
    <property type="term" value="P:proteolysis"/>
    <property type="evidence" value="ECO:0007669"/>
    <property type="project" value="UniProtKB-KW"/>
</dbReference>
<evidence type="ECO:0000256" key="6">
    <source>
        <dbReference type="SAM" id="MobiDB-lite"/>
    </source>
</evidence>
<feature type="domain" description="CCHC-type" evidence="7">
    <location>
        <begin position="303"/>
        <end position="317"/>
    </location>
</feature>
<dbReference type="Gene3D" id="3.30.420.10">
    <property type="entry name" value="Ribonuclease H-like superfamily/Ribonuclease H"/>
    <property type="match status" value="1"/>
</dbReference>
<dbReference type="GO" id="GO:0015074">
    <property type="term" value="P:DNA integration"/>
    <property type="evidence" value="ECO:0007669"/>
    <property type="project" value="InterPro"/>
</dbReference>
<dbReference type="PANTHER" id="PTHR42648:SF18">
    <property type="entry name" value="RETROTRANSPOSON, UNCLASSIFIED-LIKE PROTEIN"/>
    <property type="match status" value="1"/>
</dbReference>
<dbReference type="InterPro" id="IPR001584">
    <property type="entry name" value="Integrase_cat-core"/>
</dbReference>
<evidence type="ECO:0000256" key="5">
    <source>
        <dbReference type="PROSITE-ProRule" id="PRU00047"/>
    </source>
</evidence>
<evidence type="ECO:0000313" key="11">
    <source>
        <dbReference type="EMBL" id="KAI5327736.1"/>
    </source>
</evidence>
<dbReference type="EMBL" id="AP020959">
    <property type="protein sequence ID" value="BBN68880.1"/>
    <property type="molecule type" value="Genomic_DNA"/>
</dbReference>
<dbReference type="EMBL" id="JAJFAZ020000002">
    <property type="protein sequence ID" value="KAI5346325.1"/>
    <property type="molecule type" value="Genomic_DNA"/>
</dbReference>
<dbReference type="GO" id="GO:0003676">
    <property type="term" value="F:nucleic acid binding"/>
    <property type="evidence" value="ECO:0007669"/>
    <property type="project" value="InterPro"/>
</dbReference>
<dbReference type="InterPro" id="IPR057670">
    <property type="entry name" value="SH3_retrovirus"/>
</dbReference>
<dbReference type="Pfam" id="PF25597">
    <property type="entry name" value="SH3_retrovirus"/>
    <property type="match status" value="1"/>
</dbReference>
<reference evidence="10" key="1">
    <citation type="journal article" date="2019" name="Science">
        <title>Mutation of a bHLH transcription factor allowed almond domestication.</title>
        <authorList>
            <person name="Sanchez-Perez R."/>
            <person name="Pavan S."/>
            <person name="Mazzeo R."/>
            <person name="Moldovan C."/>
            <person name="Aiese Cigliano R."/>
            <person name="Del Cueto J."/>
            <person name="Ricciardi F."/>
            <person name="Lotti C."/>
            <person name="Ricciardi L."/>
            <person name="Dicenta F."/>
            <person name="Lopez-Marques R.L."/>
            <person name="Lindberg Moller B."/>
        </authorList>
    </citation>
    <scope>NUCLEOTIDE SEQUENCE</scope>
</reference>
<protein>
    <recommendedName>
        <fullName evidence="14">BURP domain-containing protein</fullName>
    </recommendedName>
</protein>
<dbReference type="Pfam" id="PF14223">
    <property type="entry name" value="Retrotran_gag_2"/>
    <property type="match status" value="1"/>
</dbReference>
<dbReference type="Pfam" id="PF07727">
    <property type="entry name" value="RVT_2"/>
    <property type="match status" value="1"/>
</dbReference>
<keyword evidence="4" id="KW-0378">Hydrolase</keyword>
<evidence type="ECO:0000256" key="3">
    <source>
        <dbReference type="ARBA" id="ARBA00022750"/>
    </source>
</evidence>
<organism evidence="10">
    <name type="scientific">Prunus dulcis</name>
    <name type="common">Almond</name>
    <name type="synonym">Amygdalus dulcis</name>
    <dbReference type="NCBI Taxonomy" id="3755"/>
    <lineage>
        <taxon>Eukaryota</taxon>
        <taxon>Viridiplantae</taxon>
        <taxon>Streptophyta</taxon>
        <taxon>Embryophyta</taxon>
        <taxon>Tracheophyta</taxon>
        <taxon>Spermatophyta</taxon>
        <taxon>Magnoliopsida</taxon>
        <taxon>eudicotyledons</taxon>
        <taxon>Gunneridae</taxon>
        <taxon>Pentapetalae</taxon>
        <taxon>rosids</taxon>
        <taxon>fabids</taxon>
        <taxon>Rosales</taxon>
        <taxon>Rosaceae</taxon>
        <taxon>Amygdaloideae</taxon>
        <taxon>Amygdaleae</taxon>
        <taxon>Prunus</taxon>
    </lineage>
</organism>